<accession>A0ABS3B1E9</accession>
<dbReference type="EMBL" id="JAFIWB010000005">
    <property type="protein sequence ID" value="MBN6101909.1"/>
    <property type="molecule type" value="Genomic_DNA"/>
</dbReference>
<name>A0ABS3B1E9_9XANT</name>
<gene>
    <name evidence="2" type="ORF">JR064_06970</name>
</gene>
<sequence length="63" mass="6785">MKPHHPTPSASSPALRPGEQALFDLPEIPSARARPAAGWMSRRLHTIAALLSRSGSGRCGRRD</sequence>
<evidence type="ECO:0000313" key="2">
    <source>
        <dbReference type="EMBL" id="MBN6101909.1"/>
    </source>
</evidence>
<protein>
    <submittedName>
        <fullName evidence="2">Uncharacterized protein</fullName>
    </submittedName>
</protein>
<evidence type="ECO:0000256" key="1">
    <source>
        <dbReference type="SAM" id="MobiDB-lite"/>
    </source>
</evidence>
<comment type="caution">
    <text evidence="2">The sequence shown here is derived from an EMBL/GenBank/DDBJ whole genome shotgun (WGS) entry which is preliminary data.</text>
</comment>
<dbReference type="RefSeq" id="WP_206229240.1">
    <property type="nucleotide sequence ID" value="NZ_JAFIWB010000005.1"/>
</dbReference>
<proteinExistence type="predicted"/>
<feature type="region of interest" description="Disordered" evidence="1">
    <location>
        <begin position="1"/>
        <end position="20"/>
    </location>
</feature>
<dbReference type="Proteomes" id="UP000695802">
    <property type="component" value="Unassembled WGS sequence"/>
</dbReference>
<reference evidence="2 3" key="1">
    <citation type="submission" date="2021-02" db="EMBL/GenBank/DDBJ databases">
        <title>Taxonomically Unique Crown Gall-Associated Xanthomonas Stains Have Deficiency in Virulence Repertories.</title>
        <authorList>
            <person name="Mafakheri H."/>
            <person name="Taghavi S.M."/>
            <person name="Dimkic I."/>
            <person name="Nemanja K."/>
            <person name="Osdaghi E."/>
        </authorList>
    </citation>
    <scope>NUCLEOTIDE SEQUENCE [LARGE SCALE GENOMIC DNA]</scope>
    <source>
        <strain evidence="2 3">FX4</strain>
    </source>
</reference>
<evidence type="ECO:0000313" key="3">
    <source>
        <dbReference type="Proteomes" id="UP000695802"/>
    </source>
</evidence>
<keyword evidence="3" id="KW-1185">Reference proteome</keyword>
<organism evidence="2 3">
    <name type="scientific">Xanthomonas bonasiae</name>
    <dbReference type="NCBI Taxonomy" id="2810351"/>
    <lineage>
        <taxon>Bacteria</taxon>
        <taxon>Pseudomonadati</taxon>
        <taxon>Pseudomonadota</taxon>
        <taxon>Gammaproteobacteria</taxon>
        <taxon>Lysobacterales</taxon>
        <taxon>Lysobacteraceae</taxon>
        <taxon>Xanthomonas</taxon>
    </lineage>
</organism>